<evidence type="ECO:0000313" key="2">
    <source>
        <dbReference type="EMBL" id="AEO66256.1"/>
    </source>
</evidence>
<evidence type="ECO:0000313" key="3">
    <source>
        <dbReference type="Proteomes" id="UP000008181"/>
    </source>
</evidence>
<dbReference type="HOGENOM" id="CLU_708194_0_0_1"/>
<dbReference type="AlphaFoldDB" id="G2QYR4"/>
<dbReference type="Proteomes" id="UP000008181">
    <property type="component" value="Chromosome 2"/>
</dbReference>
<feature type="region of interest" description="Disordered" evidence="1">
    <location>
        <begin position="363"/>
        <end position="390"/>
    </location>
</feature>
<protein>
    <submittedName>
        <fullName evidence="2">Uncharacterized protein</fullName>
    </submittedName>
</protein>
<organism evidence="2 3">
    <name type="scientific">Thermothielavioides terrestris (strain ATCC 38088 / NRRL 8126)</name>
    <name type="common">Thielavia terrestris</name>
    <dbReference type="NCBI Taxonomy" id="578455"/>
    <lineage>
        <taxon>Eukaryota</taxon>
        <taxon>Fungi</taxon>
        <taxon>Dikarya</taxon>
        <taxon>Ascomycota</taxon>
        <taxon>Pezizomycotina</taxon>
        <taxon>Sordariomycetes</taxon>
        <taxon>Sordariomycetidae</taxon>
        <taxon>Sordariales</taxon>
        <taxon>Chaetomiaceae</taxon>
        <taxon>Thermothielavioides</taxon>
        <taxon>Thermothielavioides terrestris</taxon>
    </lineage>
</organism>
<sequence length="390" mass="41137">MGYPIHTAFNLSPPGGRRRIARGLELALAENIDAQPETYTDRGAIVLLVCGADGGESTDDVLKQLRRASDEGIRVHYACLSTPHPIGDAAPDAAGWSECSTNSAMVPAILRTGGIVAIIDMQSRRVPRAFANMVMDRGLTATDDDDTPERARLYPGITIIDLLSPDTPSRTFSYAISAGEHLNLTVVSVTVEGQGAAEACFTVTLWDRGLDIKMATHTRCGGAQPLSLVYEATASLELVLVVEYGDAVGKRALIHQDELVFSLAVGSSMLDKDEATVKKMSTETAGSSMAAEVPGMTTALEALPSETLEVSGSVPLSEGSTCTAWTSWRWHGDGEGAPVYRPFFGNPVTCSVATVAARTMGPDGAGCGERSRDVASECRVVSSGRQEQGG</sequence>
<dbReference type="EMBL" id="CP003010">
    <property type="protein sequence ID" value="AEO66256.1"/>
    <property type="molecule type" value="Genomic_DNA"/>
</dbReference>
<dbReference type="GeneID" id="11515269"/>
<accession>G2QYR4</accession>
<name>G2QYR4_THETT</name>
<evidence type="ECO:0000256" key="1">
    <source>
        <dbReference type="SAM" id="MobiDB-lite"/>
    </source>
</evidence>
<dbReference type="RefSeq" id="XP_003652592.1">
    <property type="nucleotide sequence ID" value="XM_003652544.1"/>
</dbReference>
<keyword evidence="3" id="KW-1185">Reference proteome</keyword>
<gene>
    <name evidence="2" type="ORF">THITE_2114224</name>
</gene>
<dbReference type="eggNOG" id="ENOG502S0GM">
    <property type="taxonomic scope" value="Eukaryota"/>
</dbReference>
<dbReference type="OrthoDB" id="301415at2759"/>
<dbReference type="STRING" id="578455.G2QYR4"/>
<reference evidence="2 3" key="1">
    <citation type="journal article" date="2011" name="Nat. Biotechnol.">
        <title>Comparative genomic analysis of the thermophilic biomass-degrading fungi Myceliophthora thermophila and Thielavia terrestris.</title>
        <authorList>
            <person name="Berka R.M."/>
            <person name="Grigoriev I.V."/>
            <person name="Otillar R."/>
            <person name="Salamov A."/>
            <person name="Grimwood J."/>
            <person name="Reid I."/>
            <person name="Ishmael N."/>
            <person name="John T."/>
            <person name="Darmond C."/>
            <person name="Moisan M.-C."/>
            <person name="Henrissat B."/>
            <person name="Coutinho P.M."/>
            <person name="Lombard V."/>
            <person name="Natvig D.O."/>
            <person name="Lindquist E."/>
            <person name="Schmutz J."/>
            <person name="Lucas S."/>
            <person name="Harris P."/>
            <person name="Powlowski J."/>
            <person name="Bellemare A."/>
            <person name="Taylor D."/>
            <person name="Butler G."/>
            <person name="de Vries R.P."/>
            <person name="Allijn I.E."/>
            <person name="van den Brink J."/>
            <person name="Ushinsky S."/>
            <person name="Storms R."/>
            <person name="Powell A.J."/>
            <person name="Paulsen I.T."/>
            <person name="Elbourne L.D.H."/>
            <person name="Baker S.E."/>
            <person name="Magnuson J."/>
            <person name="LaBoissiere S."/>
            <person name="Clutterbuck A.J."/>
            <person name="Martinez D."/>
            <person name="Wogulis M."/>
            <person name="de Leon A.L."/>
            <person name="Rey M.W."/>
            <person name="Tsang A."/>
        </authorList>
    </citation>
    <scope>NUCLEOTIDE SEQUENCE [LARGE SCALE GENOMIC DNA]</scope>
    <source>
        <strain evidence="3">ATCC 38088 / NRRL 8126</strain>
    </source>
</reference>
<dbReference type="KEGG" id="ttt:THITE_2114224"/>
<proteinExistence type="predicted"/>